<evidence type="ECO:0000256" key="2">
    <source>
        <dbReference type="ARBA" id="ARBA00022723"/>
    </source>
</evidence>
<evidence type="ECO:0000256" key="7">
    <source>
        <dbReference type="ARBA" id="ARBA00023242"/>
    </source>
</evidence>
<reference evidence="12" key="1">
    <citation type="journal article" date="2023" name="Mol. Phylogenet. Evol.">
        <title>Genome-scale phylogeny and comparative genomics of the fungal order Sordariales.</title>
        <authorList>
            <person name="Hensen N."/>
            <person name="Bonometti L."/>
            <person name="Westerberg I."/>
            <person name="Brannstrom I.O."/>
            <person name="Guillou S."/>
            <person name="Cros-Aarteil S."/>
            <person name="Calhoun S."/>
            <person name="Haridas S."/>
            <person name="Kuo A."/>
            <person name="Mondo S."/>
            <person name="Pangilinan J."/>
            <person name="Riley R."/>
            <person name="LaButti K."/>
            <person name="Andreopoulos B."/>
            <person name="Lipzen A."/>
            <person name="Chen C."/>
            <person name="Yan M."/>
            <person name="Daum C."/>
            <person name="Ng V."/>
            <person name="Clum A."/>
            <person name="Steindorff A."/>
            <person name="Ohm R.A."/>
            <person name="Martin F."/>
            <person name="Silar P."/>
            <person name="Natvig D.O."/>
            <person name="Lalanne C."/>
            <person name="Gautier V."/>
            <person name="Ament-Velasquez S.L."/>
            <person name="Kruys A."/>
            <person name="Hutchinson M.I."/>
            <person name="Powell A.J."/>
            <person name="Barry K."/>
            <person name="Miller A.N."/>
            <person name="Grigoriev I.V."/>
            <person name="Debuchy R."/>
            <person name="Gladieux P."/>
            <person name="Hiltunen Thoren M."/>
            <person name="Johannesson H."/>
        </authorList>
    </citation>
    <scope>NUCLEOTIDE SEQUENCE</scope>
    <source>
        <strain evidence="12">SMH4131-1</strain>
    </source>
</reference>
<dbReference type="SUPFAM" id="SSF90209">
    <property type="entry name" value="Ran binding protein zinc finger-like"/>
    <property type="match status" value="1"/>
</dbReference>
<dbReference type="PANTHER" id="PTHR13948:SF3">
    <property type="entry name" value="FI21118P1"/>
    <property type="match status" value="1"/>
</dbReference>
<sequence>MSGYDGYRSASRDGGAANFRRSPPRRPDDRDDEYYRPRKDHQSPPPRSLNYDDVDNDDNTVDREHHHHQQHNSARGSRGGRYGAAHNHSDPYAGGQYDADAAGRYSGAGGFRDGYPTTRSNPAAPGKAIVLEDVPEDATERDILYGLDYVTRDRHMSTDQVRVARLRHDHNGRRTALVEFHRRADAEYFMDNYYPEISFPLEHTRGIDSEPVIFGIDFSRSRDEADSSRDYHRDEDGWDCLNCGVVNYPHRAVCYKCKSERIGGDDSHGRGYGLSSYGPLLTGETDECPQQLPSQYLVVRDLEGSVTEDLLAKGVMKLFVDDNSGPAKEPSGPANKLKSTAPTNSTAGLGAKPGSLRRVFLMRDRKSNESWRYGFAEFATVEDAKAAVAKFRAAARFTIASKPVFVAFIHTGVFVPSFDAVPGENPNFSFTPIYNPALRLKYWDERAYPSVLVVSTDPLSGPPSPEKAAAGGDAADKSASNRLSSARKAKKDKEAAAANKAIAMMPQMQMWAKKSAELHGAKKSLGLDGLQSEDRAESLALASIRHEEADDLQPDGPSHPHWTDRYLSYADWDHVACLLCNWEVPSEQSLGDSGYAQCSREDVLIDHEVRVHNHYKDPEAKEKASTLLAALAKEPRTITRRTPRLKSDPPPVYISYSDFNALHCHLCKRTFKHAQTIWRHEQESELHKRMLSNPKNKERAVAELKAKDKLPSIMVPDSKTRQQQPHYRDRALERRQVFRQPNRPVAQSAKGTAEKRKEPATSAVEADETPAKKSRGAGMLAKMGWTAGAGLGAEGTGRTEAIATDAYAPGVGLGAEGGKLGDASEEAARKTRGNFSDFIEKTRDKARERYDKL</sequence>
<evidence type="ECO:0000256" key="6">
    <source>
        <dbReference type="ARBA" id="ARBA00022884"/>
    </source>
</evidence>
<evidence type="ECO:0000313" key="13">
    <source>
        <dbReference type="Proteomes" id="UP001286456"/>
    </source>
</evidence>
<dbReference type="PROSITE" id="PS50174">
    <property type="entry name" value="G_PATCH"/>
    <property type="match status" value="1"/>
</dbReference>
<feature type="domain" description="G-patch" evidence="10">
    <location>
        <begin position="772"/>
        <end position="818"/>
    </location>
</feature>
<dbReference type="PANTHER" id="PTHR13948">
    <property type="entry name" value="RNA-BINDING PROTEIN"/>
    <property type="match status" value="1"/>
</dbReference>
<comment type="caution">
    <text evidence="12">The sequence shown here is derived from an EMBL/GenBank/DDBJ whole genome shotgun (WGS) entry which is preliminary data.</text>
</comment>
<feature type="region of interest" description="Disordered" evidence="9">
    <location>
        <begin position="324"/>
        <end position="351"/>
    </location>
</feature>
<feature type="compositionally biased region" description="Basic and acidic residues" evidence="9">
    <location>
        <begin position="25"/>
        <end position="42"/>
    </location>
</feature>
<feature type="domain" description="RanBP2-type" evidence="11">
    <location>
        <begin position="234"/>
        <end position="263"/>
    </location>
</feature>
<comment type="subcellular location">
    <subcellularLocation>
        <location evidence="1">Nucleus</location>
    </subcellularLocation>
</comment>
<evidence type="ECO:0000256" key="8">
    <source>
        <dbReference type="PROSITE-ProRule" id="PRU00322"/>
    </source>
</evidence>
<dbReference type="Pfam" id="PF01585">
    <property type="entry name" value="G-patch"/>
    <property type="match status" value="1"/>
</dbReference>
<protein>
    <recommendedName>
        <fullName evidence="14">RNA-binding protein</fullName>
    </recommendedName>
</protein>
<dbReference type="EMBL" id="JAUEPO010000001">
    <property type="protein sequence ID" value="KAK3336637.1"/>
    <property type="molecule type" value="Genomic_DNA"/>
</dbReference>
<dbReference type="Gene3D" id="3.30.70.330">
    <property type="match status" value="1"/>
</dbReference>
<dbReference type="InterPro" id="IPR000467">
    <property type="entry name" value="G_patch_dom"/>
</dbReference>
<feature type="compositionally biased region" description="Polar residues" evidence="9">
    <location>
        <begin position="337"/>
        <end position="347"/>
    </location>
</feature>
<keyword evidence="6" id="KW-0694">RNA-binding</keyword>
<dbReference type="Proteomes" id="UP001286456">
    <property type="component" value="Unassembled WGS sequence"/>
</dbReference>
<proteinExistence type="predicted"/>
<dbReference type="PROSITE" id="PS01358">
    <property type="entry name" value="ZF_RANBP2_1"/>
    <property type="match status" value="1"/>
</dbReference>
<dbReference type="Gene3D" id="4.10.1060.10">
    <property type="entry name" value="Zinc finger, RanBP2-type"/>
    <property type="match status" value="1"/>
</dbReference>
<dbReference type="GO" id="GO:0005634">
    <property type="term" value="C:nucleus"/>
    <property type="evidence" value="ECO:0007669"/>
    <property type="project" value="UniProtKB-SubCell"/>
</dbReference>
<evidence type="ECO:0000256" key="9">
    <source>
        <dbReference type="SAM" id="MobiDB-lite"/>
    </source>
</evidence>
<evidence type="ECO:0008006" key="14">
    <source>
        <dbReference type="Google" id="ProtNLM"/>
    </source>
</evidence>
<reference evidence="12" key="2">
    <citation type="submission" date="2023-06" db="EMBL/GenBank/DDBJ databases">
        <authorList>
            <consortium name="Lawrence Berkeley National Laboratory"/>
            <person name="Haridas S."/>
            <person name="Hensen N."/>
            <person name="Bonometti L."/>
            <person name="Westerberg I."/>
            <person name="Brannstrom I.O."/>
            <person name="Guillou S."/>
            <person name="Cros-Aarteil S."/>
            <person name="Calhoun S."/>
            <person name="Kuo A."/>
            <person name="Mondo S."/>
            <person name="Pangilinan J."/>
            <person name="Riley R."/>
            <person name="Labutti K."/>
            <person name="Andreopoulos B."/>
            <person name="Lipzen A."/>
            <person name="Chen C."/>
            <person name="Yanf M."/>
            <person name="Daum C."/>
            <person name="Ng V."/>
            <person name="Clum A."/>
            <person name="Steindorff A."/>
            <person name="Ohm R."/>
            <person name="Martin F."/>
            <person name="Silar P."/>
            <person name="Natvig D."/>
            <person name="Lalanne C."/>
            <person name="Gautier V."/>
            <person name="Ament-Velasquez S.L."/>
            <person name="Kruys A."/>
            <person name="Hutchinson M.I."/>
            <person name="Powell A.J."/>
            <person name="Barry K."/>
            <person name="Miller A.N."/>
            <person name="Grigoriev I.V."/>
            <person name="Debuchy R."/>
            <person name="Gladieux P."/>
            <person name="Thoren M.H."/>
            <person name="Johannesson H."/>
        </authorList>
    </citation>
    <scope>NUCLEOTIDE SEQUENCE</scope>
    <source>
        <strain evidence="12">SMH4131-1</strain>
    </source>
</reference>
<dbReference type="InterPro" id="IPR001876">
    <property type="entry name" value="Znf_RanBP2"/>
</dbReference>
<dbReference type="PROSITE" id="PS50199">
    <property type="entry name" value="ZF_RANBP2_2"/>
    <property type="match status" value="1"/>
</dbReference>
<feature type="compositionally biased region" description="Basic and acidic residues" evidence="9">
    <location>
        <begin position="838"/>
        <end position="853"/>
    </location>
</feature>
<evidence type="ECO:0000256" key="4">
    <source>
        <dbReference type="ARBA" id="ARBA00022771"/>
    </source>
</evidence>
<dbReference type="GO" id="GO:0003723">
    <property type="term" value="F:RNA binding"/>
    <property type="evidence" value="ECO:0007669"/>
    <property type="project" value="UniProtKB-KW"/>
</dbReference>
<dbReference type="InterPro" id="IPR035979">
    <property type="entry name" value="RBD_domain_sf"/>
</dbReference>
<dbReference type="SMART" id="SM00443">
    <property type="entry name" value="G_patch"/>
    <property type="match status" value="1"/>
</dbReference>
<evidence type="ECO:0000259" key="10">
    <source>
        <dbReference type="PROSITE" id="PS50174"/>
    </source>
</evidence>
<feature type="compositionally biased region" description="Low complexity" evidence="9">
    <location>
        <begin position="467"/>
        <end position="480"/>
    </location>
</feature>
<accession>A0AAE0J492</accession>
<keyword evidence="5" id="KW-0862">Zinc</keyword>
<dbReference type="SUPFAM" id="SSF54928">
    <property type="entry name" value="RNA-binding domain, RBD"/>
    <property type="match status" value="1"/>
</dbReference>
<keyword evidence="13" id="KW-1185">Reference proteome</keyword>
<gene>
    <name evidence="12" type="ORF">B0T19DRAFT_454129</name>
</gene>
<dbReference type="Gene3D" id="3.30.160.60">
    <property type="entry name" value="Classic Zinc Finger"/>
    <property type="match status" value="1"/>
</dbReference>
<keyword evidence="7" id="KW-0539">Nucleus</keyword>
<evidence type="ECO:0000256" key="5">
    <source>
        <dbReference type="ARBA" id="ARBA00022833"/>
    </source>
</evidence>
<organism evidence="12 13">
    <name type="scientific">Cercophora scortea</name>
    <dbReference type="NCBI Taxonomy" id="314031"/>
    <lineage>
        <taxon>Eukaryota</taxon>
        <taxon>Fungi</taxon>
        <taxon>Dikarya</taxon>
        <taxon>Ascomycota</taxon>
        <taxon>Pezizomycotina</taxon>
        <taxon>Sordariomycetes</taxon>
        <taxon>Sordariomycetidae</taxon>
        <taxon>Sordariales</taxon>
        <taxon>Lasiosphaeriaceae</taxon>
        <taxon>Cercophora</taxon>
    </lineage>
</organism>
<evidence type="ECO:0000313" key="12">
    <source>
        <dbReference type="EMBL" id="KAK3336637.1"/>
    </source>
</evidence>
<feature type="region of interest" description="Disordered" evidence="9">
    <location>
        <begin position="819"/>
        <end position="853"/>
    </location>
</feature>
<dbReference type="AlphaFoldDB" id="A0AAE0J492"/>
<evidence type="ECO:0000256" key="3">
    <source>
        <dbReference type="ARBA" id="ARBA00022737"/>
    </source>
</evidence>
<keyword evidence="3" id="KW-0677">Repeat</keyword>
<evidence type="ECO:0000256" key="1">
    <source>
        <dbReference type="ARBA" id="ARBA00004123"/>
    </source>
</evidence>
<feature type="region of interest" description="Disordered" evidence="9">
    <location>
        <begin position="735"/>
        <end position="775"/>
    </location>
</feature>
<keyword evidence="4 8" id="KW-0863">Zinc-finger</keyword>
<dbReference type="SMART" id="SM00547">
    <property type="entry name" value="ZnF_RBZ"/>
    <property type="match status" value="1"/>
</dbReference>
<dbReference type="GO" id="GO:0000398">
    <property type="term" value="P:mRNA splicing, via spliceosome"/>
    <property type="evidence" value="ECO:0007669"/>
    <property type="project" value="TreeGrafter"/>
</dbReference>
<keyword evidence="2" id="KW-0479">Metal-binding</keyword>
<evidence type="ECO:0000259" key="11">
    <source>
        <dbReference type="PROSITE" id="PS50199"/>
    </source>
</evidence>
<feature type="region of interest" description="Disordered" evidence="9">
    <location>
        <begin position="456"/>
        <end position="491"/>
    </location>
</feature>
<dbReference type="GO" id="GO:0008270">
    <property type="term" value="F:zinc ion binding"/>
    <property type="evidence" value="ECO:0007669"/>
    <property type="project" value="UniProtKB-KW"/>
</dbReference>
<dbReference type="InterPro" id="IPR012677">
    <property type="entry name" value="Nucleotide-bd_a/b_plait_sf"/>
</dbReference>
<feature type="region of interest" description="Disordered" evidence="9">
    <location>
        <begin position="1"/>
        <end position="98"/>
    </location>
</feature>
<name>A0AAE0J492_9PEZI</name>
<dbReference type="InterPro" id="IPR036443">
    <property type="entry name" value="Znf_RanBP2_sf"/>
</dbReference>